<proteinExistence type="predicted"/>
<reference evidence="2" key="1">
    <citation type="journal article" date="2023" name="G3 (Bethesda)">
        <title>Whole genome assembly and annotation of the endangered Caribbean coral Acropora cervicornis.</title>
        <authorList>
            <person name="Selwyn J.D."/>
            <person name="Vollmer S.V."/>
        </authorList>
    </citation>
    <scope>NUCLEOTIDE SEQUENCE</scope>
    <source>
        <strain evidence="2">K2</strain>
    </source>
</reference>
<evidence type="ECO:0000259" key="1">
    <source>
        <dbReference type="Pfam" id="PF00582"/>
    </source>
</evidence>
<dbReference type="SUPFAM" id="SSF52402">
    <property type="entry name" value="Adenine nucleotide alpha hydrolases-like"/>
    <property type="match status" value="1"/>
</dbReference>
<evidence type="ECO:0000313" key="2">
    <source>
        <dbReference type="EMBL" id="KAK2561426.1"/>
    </source>
</evidence>
<organism evidence="2 3">
    <name type="scientific">Acropora cervicornis</name>
    <name type="common">Staghorn coral</name>
    <dbReference type="NCBI Taxonomy" id="6130"/>
    <lineage>
        <taxon>Eukaryota</taxon>
        <taxon>Metazoa</taxon>
        <taxon>Cnidaria</taxon>
        <taxon>Anthozoa</taxon>
        <taxon>Hexacorallia</taxon>
        <taxon>Scleractinia</taxon>
        <taxon>Astrocoeniina</taxon>
        <taxon>Acroporidae</taxon>
        <taxon>Acropora</taxon>
    </lineage>
</organism>
<accession>A0AAD9QIA4</accession>
<dbReference type="PRINTS" id="PR01438">
    <property type="entry name" value="UNVRSLSTRESS"/>
</dbReference>
<protein>
    <submittedName>
        <fullName evidence="2">Universal stress protein YxiE</fullName>
    </submittedName>
</protein>
<dbReference type="PANTHER" id="PTHR46989:SF3">
    <property type="entry name" value="USPA DOMAIN-CONTAINING PROTEIN"/>
    <property type="match status" value="1"/>
</dbReference>
<keyword evidence="3" id="KW-1185">Reference proteome</keyword>
<sequence length="158" mass="17686">MAKRKVLVALDGSPNADKALDWFLNTVHVQEGDELIGYCAWQHSHLPSFSLTAPFQLPSGEWEKVMTETKERVDKVQNEFESKCQKQKVHFKFLNENRKAGEGICDAAEKNKVDLIVMGTRGLDKVRRTVLGSVSDYVLHHSHAPVLVVPSTDEAASK</sequence>
<dbReference type="EMBL" id="JARQWQ010000033">
    <property type="protein sequence ID" value="KAK2561426.1"/>
    <property type="molecule type" value="Genomic_DNA"/>
</dbReference>
<reference evidence="2" key="2">
    <citation type="journal article" date="2023" name="Science">
        <title>Genomic signatures of disease resistance in endangered staghorn corals.</title>
        <authorList>
            <person name="Vollmer S.V."/>
            <person name="Selwyn J.D."/>
            <person name="Despard B.A."/>
            <person name="Roesel C.L."/>
        </authorList>
    </citation>
    <scope>NUCLEOTIDE SEQUENCE</scope>
    <source>
        <strain evidence="2">K2</strain>
    </source>
</reference>
<dbReference type="InterPro" id="IPR006015">
    <property type="entry name" value="Universal_stress_UspA"/>
</dbReference>
<gene>
    <name evidence="2" type="ORF">P5673_015949</name>
</gene>
<dbReference type="InterPro" id="IPR006016">
    <property type="entry name" value="UspA"/>
</dbReference>
<dbReference type="CDD" id="cd23659">
    <property type="entry name" value="USP_At3g01520-like"/>
    <property type="match status" value="1"/>
</dbReference>
<dbReference type="AlphaFoldDB" id="A0AAD9QIA4"/>
<name>A0AAD9QIA4_ACRCE</name>
<dbReference type="Gene3D" id="3.40.50.620">
    <property type="entry name" value="HUPs"/>
    <property type="match status" value="1"/>
</dbReference>
<evidence type="ECO:0000313" key="3">
    <source>
        <dbReference type="Proteomes" id="UP001249851"/>
    </source>
</evidence>
<dbReference type="Pfam" id="PF00582">
    <property type="entry name" value="Usp"/>
    <property type="match status" value="1"/>
</dbReference>
<dbReference type="InterPro" id="IPR014729">
    <property type="entry name" value="Rossmann-like_a/b/a_fold"/>
</dbReference>
<feature type="domain" description="UspA" evidence="1">
    <location>
        <begin position="4"/>
        <end position="150"/>
    </location>
</feature>
<comment type="caution">
    <text evidence="2">The sequence shown here is derived from an EMBL/GenBank/DDBJ whole genome shotgun (WGS) entry which is preliminary data.</text>
</comment>
<dbReference type="Proteomes" id="UP001249851">
    <property type="component" value="Unassembled WGS sequence"/>
</dbReference>
<dbReference type="PANTHER" id="PTHR46989">
    <property type="entry name" value="USP DOMAIN-CONTAINING PROTEIN"/>
    <property type="match status" value="1"/>
</dbReference>